<organism evidence="1 2">
    <name type="scientific">Populus alba</name>
    <name type="common">White poplar</name>
    <dbReference type="NCBI Taxonomy" id="43335"/>
    <lineage>
        <taxon>Eukaryota</taxon>
        <taxon>Viridiplantae</taxon>
        <taxon>Streptophyta</taxon>
        <taxon>Embryophyta</taxon>
        <taxon>Tracheophyta</taxon>
        <taxon>Spermatophyta</taxon>
        <taxon>Magnoliopsida</taxon>
        <taxon>eudicotyledons</taxon>
        <taxon>Gunneridae</taxon>
        <taxon>Pentapetalae</taxon>
        <taxon>rosids</taxon>
        <taxon>fabids</taxon>
        <taxon>Malpighiales</taxon>
        <taxon>Salicaceae</taxon>
        <taxon>Saliceae</taxon>
        <taxon>Populus</taxon>
    </lineage>
</organism>
<comment type="caution">
    <text evidence="1">The sequence shown here is derived from an EMBL/GenBank/DDBJ whole genome shotgun (WGS) entry which is preliminary data.</text>
</comment>
<keyword evidence="2" id="KW-1185">Reference proteome</keyword>
<gene>
    <name evidence="1" type="ORF">D5086_006641</name>
</gene>
<evidence type="ECO:0000313" key="2">
    <source>
        <dbReference type="Proteomes" id="UP000309997"/>
    </source>
</evidence>
<sequence>MWAVMCPLLMLWYTCWCILLGNFCMSTFLFGPGQHEGGGIWSGNGLHNSGSISSNHSRSGISSYAKTLKFSLPLNSSVSCEDLEGVGSLDTTCLVNSNLYLNSDLYIYGTGNLEILPHVSIACPIEGCMVTINMTGNVNIGQYAKIVAGSVVFAVANLTMDSHSSINTTALGGSPPPQTSGTPVGDDGGGGGHGGRGASCLKRNKTSNWGGDVYAWSTLAEPWSYGSKGGGTSSRNKFGGNGGGRIKIQVKEIVCLNGSIAAEGGDGGLIGGGGSGGSIFVHAVKLKGYGTISAAGGRGWGGGGGGRISLDCYSIQEDVKVTVHGGLSIGCPGNAGAAGTFFNADLLSLRVSNDYVMTETETPLLDFPTTILWSNVFVENYAKVLVPLVWSRIQVRGQISLYHGGSIVFGLSEFPVSEFELVAEELLMSDSIIKVFGAFRVAIKMLLMWNSKIEIDGGGNTIVTASVLEVRNLIVLTAGSVLSSNSNLGLYGQGLLKLTGHGDTIRGQRLSLSLFYNITVGPGSLVQAPLDDNASRSLVTKSLCESQTCPIDLITPPDDCHVNYTLSFSLQICRVEDLLVNGIVKGSIIHIHRARTIIIDVDGLITASELGCSGGIGKGNYSKGAGSGAGHGGRGGSGCFNGIVSNGGNKYGKADLPCELGSGTEGPNQSYGNVIGGGMIVMGSIQWPLLKLNLYGSLRVDGQSFDKASINSNASLIGGLGGGSGGTVLLFLQELMIAENSSLSVRGGNGSPLGGGGGGGGRVHFHWYKIDIGDEYVPVASISGSINRSGGAGENGGLFGEEGTVTGKKCPKGLYGTFCKECPLGTFKDVDGSDESLCIPCSLDLLPNRANFIYVRGGVSEPSCPYKCISDKYRMPNCYTPLEELVYTFGGPWPFALILSFLLVLLALLLSTVRVKLVGSGSCYGASSVEHQSHHHFPHLLSLSEVRGTRAEESQSHVYRMYFMGPNTFREPWHLPYSPPNAIIEIVYEDVFNRFIDDINSVAAYDWWEGSVHSILSVVAYPCAWSWKQWRQRNKIHRLQEYVKSEYDHSCLRSCRSRALYKGMKVGATPDLMVAYIDFFLGGDEKRLDIVSIIQKRFPMCIIFGGDGSYMSPYNLHSDTLLTSLLGQHVPATVWNRLVAGLNAQLRTVRHGSIRTALLPVIDWICSHGNTQLEFHGVKIELGWFQATASGYYQLGVLVMVGDYSLHSMHQSDCIDKSNGESARNNASCTSRSLKQLQQEQPYLSQALSRKKMTGGINGGLLNEATLKSLDFKRDFLFPLSLLLHNTRPVGREDTLQLFITIMLLADLSVTLLTLLQFYWISLGAFLAVLLVLPLSLLSPFPAGMNALFSREPRRASLARVYTLWNATSLSNIAVAFTCGIFHYGFSSFRPPDEENTWNIRREDDKWWLLPTILLLFKSVQARFVDWHIANLEIQDFSLFCPDPDAFWAHESSS</sequence>
<dbReference type="EMBL" id="RCHU02000003">
    <property type="protein sequence ID" value="KAL3598723.1"/>
    <property type="molecule type" value="Genomic_DNA"/>
</dbReference>
<protein>
    <submittedName>
        <fullName evidence="1">Uncharacterized protein</fullName>
    </submittedName>
</protein>
<evidence type="ECO:0000313" key="1">
    <source>
        <dbReference type="EMBL" id="KAL3598723.1"/>
    </source>
</evidence>
<accession>A0ACC4CLA3</accession>
<reference evidence="1 2" key="1">
    <citation type="journal article" date="2024" name="Plant Biotechnol. J.">
        <title>Genome and CRISPR/Cas9 system of a widespread forest tree (Populus alba) in the world.</title>
        <authorList>
            <person name="Liu Y.J."/>
            <person name="Jiang P.F."/>
            <person name="Han X.M."/>
            <person name="Li X.Y."/>
            <person name="Wang H.M."/>
            <person name="Wang Y.J."/>
            <person name="Wang X.X."/>
            <person name="Zeng Q.Y."/>
        </authorList>
    </citation>
    <scope>NUCLEOTIDE SEQUENCE [LARGE SCALE GENOMIC DNA]</scope>
    <source>
        <strain evidence="2">cv. PAL-ZL1</strain>
    </source>
</reference>
<name>A0ACC4CLA3_POPAL</name>
<proteinExistence type="predicted"/>
<dbReference type="Proteomes" id="UP000309997">
    <property type="component" value="Unassembled WGS sequence"/>
</dbReference>